<comment type="subcellular location">
    <subcellularLocation>
        <location evidence="2">Cell membrane</location>
        <topology evidence="2">Multi-pass membrane protein</topology>
    </subcellularLocation>
</comment>
<dbReference type="STRING" id="326297.Sama_0747"/>
<proteinExistence type="predicted"/>
<evidence type="ECO:0000256" key="9">
    <source>
        <dbReference type="ARBA" id="ARBA00022777"/>
    </source>
</evidence>
<dbReference type="InterPro" id="IPR036890">
    <property type="entry name" value="HATPase_C_sf"/>
</dbReference>
<dbReference type="InterPro" id="IPR001789">
    <property type="entry name" value="Sig_transdc_resp-reg_receiver"/>
</dbReference>
<dbReference type="SUPFAM" id="SSF47384">
    <property type="entry name" value="Homodimeric domain of signal transducing histidine kinase"/>
    <property type="match status" value="1"/>
</dbReference>
<dbReference type="CDD" id="cd16922">
    <property type="entry name" value="HATPase_EvgS-ArcB-TorS-like"/>
    <property type="match status" value="1"/>
</dbReference>
<dbReference type="Pfam" id="PF00512">
    <property type="entry name" value="HisKA"/>
    <property type="match status" value="1"/>
</dbReference>
<evidence type="ECO:0000256" key="6">
    <source>
        <dbReference type="ARBA" id="ARBA00022679"/>
    </source>
</evidence>
<dbReference type="Pfam" id="PF00072">
    <property type="entry name" value="Response_reg"/>
    <property type="match status" value="2"/>
</dbReference>
<dbReference type="FunFam" id="1.10.287.130:FF:000002">
    <property type="entry name" value="Two-component osmosensing histidine kinase"/>
    <property type="match status" value="1"/>
</dbReference>
<evidence type="ECO:0000256" key="4">
    <source>
        <dbReference type="ARBA" id="ARBA00022475"/>
    </source>
</evidence>
<dbReference type="SMART" id="SM00091">
    <property type="entry name" value="PAS"/>
    <property type="match status" value="1"/>
</dbReference>
<keyword evidence="7 17" id="KW-0812">Transmembrane</keyword>
<dbReference type="NCBIfam" id="TIGR00229">
    <property type="entry name" value="sensory_box"/>
    <property type="match status" value="1"/>
</dbReference>
<feature type="domain" description="PAC" evidence="21">
    <location>
        <begin position="473"/>
        <end position="525"/>
    </location>
</feature>
<dbReference type="SUPFAM" id="SSF52172">
    <property type="entry name" value="CheY-like"/>
    <property type="match status" value="2"/>
</dbReference>
<dbReference type="InterPro" id="IPR000014">
    <property type="entry name" value="PAS"/>
</dbReference>
<feature type="transmembrane region" description="Helical" evidence="17">
    <location>
        <begin position="321"/>
        <end position="342"/>
    </location>
</feature>
<evidence type="ECO:0000259" key="18">
    <source>
        <dbReference type="PROSITE" id="PS50109"/>
    </source>
</evidence>
<organism evidence="23 24">
    <name type="scientific">Shewanella amazonensis (strain ATCC BAA-1098 / SB2B)</name>
    <dbReference type="NCBI Taxonomy" id="326297"/>
    <lineage>
        <taxon>Bacteria</taxon>
        <taxon>Pseudomonadati</taxon>
        <taxon>Pseudomonadota</taxon>
        <taxon>Gammaproteobacteria</taxon>
        <taxon>Alteromonadales</taxon>
        <taxon>Shewanellaceae</taxon>
        <taxon>Shewanella</taxon>
    </lineage>
</organism>
<keyword evidence="13 17" id="KW-0472">Membrane</keyword>
<sequence length="1287" mass="142294">MPGTHLLPPSLSRQSLFSLWVPILILVLGYVVGSQLAEQQKLENRYRVQEVMQERLEQITTGVTEKVSLYQYGLRGVRGAMLTYGVDNFDYSRMQLYTQSRDYSHEFPGARGFGFIQYVPVSALDTFLDSSAMERPDGRFALRQLNPHDDDLFVIRFIEPEARNKQAVGLDIGSESNRRQAALRSARENSVTLTGPITLVQASQKSLQGFLILMPVYRTPDSETSSTTGMANLVGWSYAPILIDEVLNTISGLEEHLVLTIYDVTDGSAQQFFQRGAHDVALTQHQVDADIGLFGRDWRLSLSPDPAFIQRMALPEPSSTLLDAWLISLLIAVLVYSGQLMWMRRAVVLQHRRELASAEEKALLSAKAKLEQLVHERTSQLEKMGVLQRTILDAASYAIIATDTEGIITVFNPSAERLLGFTAKEMVGLQTPAIFHLEEEVVRRATQLSEELGTKIEPGFDAFVAKSRRGKEDTNNWTYVSKSGARITVKLSVTTLYGEDKDIMGYLGIAYDLTEQLKREQELADAREQALQASRAKSDFLANMSHEIRTPMNAVLGLLQMTLQTELPPRPRDYLEKTQQAAKSLLALLNDILDFSKIEAGRIELERQGFSLQQLLGDMGSILSSQVQQKDIELVYQVAPSVPDQLIGDSLRLRQILLNVLTNAIKFTEKGDIITRIDADLGDDGTCHLHIEIQDSGIGMTNEQQAIIFKGFSQADSSISRRYGGTGLGLAITRELVHLMQGEIRVTSSPGVGSTFTIDVQLGFDATKYRPGARFSGVRVLLVEDNHTSRLVFSELLRDLGCEVTALNNGLTAMKTIERMAPDSFDVLLADWQLPGLDGLELASWIRHLDSLSRQPGIIIVTAFSQAMLEAQLKHREEEFDATLIKPVTREMVSRCLQSVLERHNNDGLDMLSHLPLAPSLVGRRLLLVEDNATNRLVATSLLGQLGAEVIEAVDGFQALKLLSRQQFDLVLMDIQMPGMDGYQTTRKIRNELMLTDLPIIAMTANAMPEDKQACRDAGMNCHISKPFEIDEVATKLLQYLSPPEHPMRSSEALAEDESTSAGSLTAAPEAAVTEMHNPKDALPQSVRQFSQANGLDLEEACNRLGDRELFTRVIDQFLLDISQAQRCLSVPEIAMKDARIQYHSLKSGAASCGFTALALVLRNAEANCRPEAELRVAPDEAVLRALPEAISQLEQLQPLLSPQVQSGAAASQNLLPQAELSAQLITLQQLLSQSDMAALDLLANLREPLAELDAALTGKLVDAANNLDFNQSLVLLSAFEGLERIG</sequence>
<dbReference type="CDD" id="cd17546">
    <property type="entry name" value="REC_hyHK_CKI1_RcsC-like"/>
    <property type="match status" value="2"/>
</dbReference>
<keyword evidence="5 16" id="KW-0597">Phosphoprotein</keyword>
<dbReference type="SMART" id="SM00387">
    <property type="entry name" value="HATPase_c"/>
    <property type="match status" value="1"/>
</dbReference>
<keyword evidence="4" id="KW-1003">Cell membrane</keyword>
<evidence type="ECO:0000259" key="22">
    <source>
        <dbReference type="PROSITE" id="PS50839"/>
    </source>
</evidence>
<feature type="modified residue" description="4-aspartylphosphate" evidence="16">
    <location>
        <position position="831"/>
    </location>
</feature>
<dbReference type="InterPro" id="IPR035965">
    <property type="entry name" value="PAS-like_dom_sf"/>
</dbReference>
<dbReference type="GO" id="GO:0005524">
    <property type="term" value="F:ATP binding"/>
    <property type="evidence" value="ECO:0007669"/>
    <property type="project" value="UniProtKB-KW"/>
</dbReference>
<comment type="catalytic activity">
    <reaction evidence="1">
        <text>ATP + protein L-histidine = ADP + protein N-phospho-L-histidine.</text>
        <dbReference type="EC" id="2.7.13.3"/>
    </reaction>
</comment>
<dbReference type="InterPro" id="IPR011006">
    <property type="entry name" value="CheY-like_superfamily"/>
</dbReference>
<dbReference type="PRINTS" id="PR00344">
    <property type="entry name" value="BCTRLSENSOR"/>
</dbReference>
<dbReference type="GO" id="GO:0000155">
    <property type="term" value="F:phosphorelay sensor kinase activity"/>
    <property type="evidence" value="ECO:0007669"/>
    <property type="project" value="InterPro"/>
</dbReference>
<feature type="modified residue" description="4-aspartylphosphate" evidence="16">
    <location>
        <position position="974"/>
    </location>
</feature>
<protein>
    <recommendedName>
        <fullName evidence="15">Sensory/regulatory protein RpfC</fullName>
        <ecNumber evidence="3">2.7.13.3</ecNumber>
    </recommendedName>
</protein>
<dbReference type="SMART" id="SM00086">
    <property type="entry name" value="PAC"/>
    <property type="match status" value="1"/>
</dbReference>
<dbReference type="InterPro" id="IPR003661">
    <property type="entry name" value="HisK_dim/P_dom"/>
</dbReference>
<dbReference type="Gene3D" id="3.30.450.350">
    <property type="entry name" value="CHASE domain"/>
    <property type="match status" value="1"/>
</dbReference>
<evidence type="ECO:0000256" key="12">
    <source>
        <dbReference type="ARBA" id="ARBA00023012"/>
    </source>
</evidence>
<dbReference type="InterPro" id="IPR042240">
    <property type="entry name" value="CHASE_sf"/>
</dbReference>
<evidence type="ECO:0000256" key="2">
    <source>
        <dbReference type="ARBA" id="ARBA00004651"/>
    </source>
</evidence>
<feature type="domain" description="Response regulatory" evidence="19">
    <location>
        <begin position="779"/>
        <end position="901"/>
    </location>
</feature>
<keyword evidence="24" id="KW-1185">Reference proteome</keyword>
<evidence type="ECO:0000256" key="16">
    <source>
        <dbReference type="PROSITE-ProRule" id="PRU00169"/>
    </source>
</evidence>
<dbReference type="InterPro" id="IPR001610">
    <property type="entry name" value="PAC"/>
</dbReference>
<dbReference type="InterPro" id="IPR003594">
    <property type="entry name" value="HATPase_dom"/>
</dbReference>
<evidence type="ECO:0000256" key="5">
    <source>
        <dbReference type="ARBA" id="ARBA00022553"/>
    </source>
</evidence>
<dbReference type="SUPFAM" id="SSF47226">
    <property type="entry name" value="Histidine-containing phosphotransfer domain, HPT domain"/>
    <property type="match status" value="1"/>
</dbReference>
<evidence type="ECO:0000256" key="10">
    <source>
        <dbReference type="ARBA" id="ARBA00022840"/>
    </source>
</evidence>
<dbReference type="InterPro" id="IPR036641">
    <property type="entry name" value="HPT_dom_sf"/>
</dbReference>
<feature type="transmembrane region" description="Helical" evidence="17">
    <location>
        <begin position="17"/>
        <end position="37"/>
    </location>
</feature>
<dbReference type="HOGENOM" id="CLU_000445_56_1_6"/>
<dbReference type="GO" id="GO:0005886">
    <property type="term" value="C:plasma membrane"/>
    <property type="evidence" value="ECO:0007669"/>
    <property type="project" value="UniProtKB-SubCell"/>
</dbReference>
<keyword evidence="9 23" id="KW-0418">Kinase</keyword>
<evidence type="ECO:0000256" key="3">
    <source>
        <dbReference type="ARBA" id="ARBA00012438"/>
    </source>
</evidence>
<dbReference type="SMART" id="SM01079">
    <property type="entry name" value="CHASE"/>
    <property type="match status" value="1"/>
</dbReference>
<evidence type="ECO:0000256" key="17">
    <source>
        <dbReference type="SAM" id="Phobius"/>
    </source>
</evidence>
<feature type="domain" description="PAS" evidence="20">
    <location>
        <begin position="389"/>
        <end position="428"/>
    </location>
</feature>
<keyword evidence="12" id="KW-0902">Two-component regulatory system</keyword>
<evidence type="ECO:0000256" key="14">
    <source>
        <dbReference type="ARBA" id="ARBA00064003"/>
    </source>
</evidence>
<dbReference type="Proteomes" id="UP000009175">
    <property type="component" value="Chromosome"/>
</dbReference>
<feature type="domain" description="CHASE" evidence="22">
    <location>
        <begin position="153"/>
        <end position="301"/>
    </location>
</feature>
<gene>
    <name evidence="23" type="ordered locus">Sama_0747</name>
</gene>
<dbReference type="eggNOG" id="COG0642">
    <property type="taxonomic scope" value="Bacteria"/>
</dbReference>
<keyword evidence="11 17" id="KW-1133">Transmembrane helix</keyword>
<dbReference type="PROSITE" id="PS50110">
    <property type="entry name" value="RESPONSE_REGULATORY"/>
    <property type="match status" value="2"/>
</dbReference>
<dbReference type="PROSITE" id="PS50839">
    <property type="entry name" value="CHASE"/>
    <property type="match status" value="1"/>
</dbReference>
<evidence type="ECO:0000259" key="20">
    <source>
        <dbReference type="PROSITE" id="PS50112"/>
    </source>
</evidence>
<keyword evidence="8" id="KW-0547">Nucleotide-binding</keyword>
<evidence type="ECO:0000256" key="13">
    <source>
        <dbReference type="ARBA" id="ARBA00023136"/>
    </source>
</evidence>
<dbReference type="InterPro" id="IPR005467">
    <property type="entry name" value="His_kinase_dom"/>
</dbReference>
<dbReference type="Gene3D" id="3.30.565.10">
    <property type="entry name" value="Histidine kinase-like ATPase, C-terminal domain"/>
    <property type="match status" value="1"/>
</dbReference>
<dbReference type="PANTHER" id="PTHR45339">
    <property type="entry name" value="HYBRID SIGNAL TRANSDUCTION HISTIDINE KINASE J"/>
    <property type="match status" value="1"/>
</dbReference>
<dbReference type="Gene3D" id="3.40.50.2300">
    <property type="match status" value="2"/>
</dbReference>
<dbReference type="CDD" id="cd00082">
    <property type="entry name" value="HisKA"/>
    <property type="match status" value="1"/>
</dbReference>
<dbReference type="OrthoDB" id="9810730at2"/>
<evidence type="ECO:0000256" key="1">
    <source>
        <dbReference type="ARBA" id="ARBA00000085"/>
    </source>
</evidence>
<dbReference type="Pfam" id="PF13426">
    <property type="entry name" value="PAS_9"/>
    <property type="match status" value="1"/>
</dbReference>
<evidence type="ECO:0000256" key="15">
    <source>
        <dbReference type="ARBA" id="ARBA00068150"/>
    </source>
</evidence>
<evidence type="ECO:0000256" key="8">
    <source>
        <dbReference type="ARBA" id="ARBA00022741"/>
    </source>
</evidence>
<reference evidence="23 24" key="1">
    <citation type="submission" date="2006-12" db="EMBL/GenBank/DDBJ databases">
        <title>Complete sequence of Shewanella amazonensis SB2B.</title>
        <authorList>
            <consortium name="US DOE Joint Genome Institute"/>
            <person name="Copeland A."/>
            <person name="Lucas S."/>
            <person name="Lapidus A."/>
            <person name="Barry K."/>
            <person name="Detter J.C."/>
            <person name="Glavina del Rio T."/>
            <person name="Hammon N."/>
            <person name="Israni S."/>
            <person name="Dalin E."/>
            <person name="Tice H."/>
            <person name="Pitluck S."/>
            <person name="Munk A.C."/>
            <person name="Brettin T."/>
            <person name="Bruce D."/>
            <person name="Han C."/>
            <person name="Tapia R."/>
            <person name="Gilna P."/>
            <person name="Schmutz J."/>
            <person name="Larimer F."/>
            <person name="Land M."/>
            <person name="Hauser L."/>
            <person name="Kyrpides N."/>
            <person name="Mikhailova N."/>
            <person name="Fredrickson J."/>
            <person name="Richardson P."/>
        </authorList>
    </citation>
    <scope>NUCLEOTIDE SEQUENCE [LARGE SCALE GENOMIC DNA]</scope>
    <source>
        <strain evidence="24">ATCC BAA-1098 / SB2B</strain>
    </source>
</reference>
<dbReference type="PROSITE" id="PS50113">
    <property type="entry name" value="PAC"/>
    <property type="match status" value="1"/>
</dbReference>
<dbReference type="SMART" id="SM00448">
    <property type="entry name" value="REC"/>
    <property type="match status" value="2"/>
</dbReference>
<dbReference type="SUPFAM" id="SSF55874">
    <property type="entry name" value="ATPase domain of HSP90 chaperone/DNA topoisomerase II/histidine kinase"/>
    <property type="match status" value="1"/>
</dbReference>
<dbReference type="Gene3D" id="3.30.450.20">
    <property type="entry name" value="PAS domain"/>
    <property type="match status" value="1"/>
</dbReference>
<feature type="domain" description="Histidine kinase" evidence="18">
    <location>
        <begin position="543"/>
        <end position="764"/>
    </location>
</feature>
<evidence type="ECO:0000256" key="11">
    <source>
        <dbReference type="ARBA" id="ARBA00022989"/>
    </source>
</evidence>
<evidence type="ECO:0000313" key="24">
    <source>
        <dbReference type="Proteomes" id="UP000009175"/>
    </source>
</evidence>
<dbReference type="Pfam" id="PF03924">
    <property type="entry name" value="CHASE"/>
    <property type="match status" value="1"/>
</dbReference>
<comment type="subunit">
    <text evidence="14">At low DSF concentrations, interacts with RpfF.</text>
</comment>
<dbReference type="Pfam" id="PF02518">
    <property type="entry name" value="HATPase_c"/>
    <property type="match status" value="1"/>
</dbReference>
<dbReference type="SUPFAM" id="SSF55785">
    <property type="entry name" value="PYP-like sensor domain (PAS domain)"/>
    <property type="match status" value="1"/>
</dbReference>
<evidence type="ECO:0000313" key="23">
    <source>
        <dbReference type="EMBL" id="ABL98955.1"/>
    </source>
</evidence>
<dbReference type="CDD" id="cd00130">
    <property type="entry name" value="PAS"/>
    <property type="match status" value="1"/>
</dbReference>
<dbReference type="Gene3D" id="1.20.120.160">
    <property type="entry name" value="HPT domain"/>
    <property type="match status" value="1"/>
</dbReference>
<accession>A1S3J9</accession>
<dbReference type="Gene3D" id="1.10.287.130">
    <property type="match status" value="1"/>
</dbReference>
<dbReference type="InterPro" id="IPR004358">
    <property type="entry name" value="Sig_transdc_His_kin-like_C"/>
</dbReference>
<evidence type="ECO:0000256" key="7">
    <source>
        <dbReference type="ARBA" id="ARBA00022692"/>
    </source>
</evidence>
<name>A1S3J9_SHEAM</name>
<dbReference type="InterPro" id="IPR036097">
    <property type="entry name" value="HisK_dim/P_sf"/>
</dbReference>
<dbReference type="PANTHER" id="PTHR45339:SF1">
    <property type="entry name" value="HYBRID SIGNAL TRANSDUCTION HISTIDINE KINASE J"/>
    <property type="match status" value="1"/>
</dbReference>
<dbReference type="InterPro" id="IPR000700">
    <property type="entry name" value="PAS-assoc_C"/>
</dbReference>
<dbReference type="EC" id="2.7.13.3" evidence="3"/>
<dbReference type="InterPro" id="IPR006189">
    <property type="entry name" value="CHASE_dom"/>
</dbReference>
<keyword evidence="6" id="KW-0808">Transferase</keyword>
<keyword evidence="10" id="KW-0067">ATP-binding</keyword>
<dbReference type="SMART" id="SM00388">
    <property type="entry name" value="HisKA"/>
    <property type="match status" value="1"/>
</dbReference>
<feature type="domain" description="Response regulatory" evidence="19">
    <location>
        <begin position="925"/>
        <end position="1041"/>
    </location>
</feature>
<dbReference type="FunFam" id="3.30.565.10:FF:000010">
    <property type="entry name" value="Sensor histidine kinase RcsC"/>
    <property type="match status" value="1"/>
</dbReference>
<evidence type="ECO:0000259" key="19">
    <source>
        <dbReference type="PROSITE" id="PS50110"/>
    </source>
</evidence>
<evidence type="ECO:0000259" key="21">
    <source>
        <dbReference type="PROSITE" id="PS50113"/>
    </source>
</evidence>
<dbReference type="PROSITE" id="PS50109">
    <property type="entry name" value="HIS_KIN"/>
    <property type="match status" value="1"/>
</dbReference>
<dbReference type="EMBL" id="CP000507">
    <property type="protein sequence ID" value="ABL98955.1"/>
    <property type="molecule type" value="Genomic_DNA"/>
</dbReference>
<dbReference type="PROSITE" id="PS50112">
    <property type="entry name" value="PAS"/>
    <property type="match status" value="1"/>
</dbReference>
<dbReference type="KEGG" id="saz:Sama_0747"/>